<keyword evidence="4" id="KW-0677">Repeat</keyword>
<keyword evidence="3 5" id="KW-0732">Signal</keyword>
<proteinExistence type="inferred from homology"/>
<dbReference type="InterPro" id="IPR032675">
    <property type="entry name" value="LRR_dom_sf"/>
</dbReference>
<evidence type="ECO:0000256" key="5">
    <source>
        <dbReference type="SAM" id="SignalP"/>
    </source>
</evidence>
<organism evidence="7 8">
    <name type="scientific">Clostridium perfringens</name>
    <dbReference type="NCBI Taxonomy" id="1502"/>
    <lineage>
        <taxon>Bacteria</taxon>
        <taxon>Bacillati</taxon>
        <taxon>Bacillota</taxon>
        <taxon>Clostridia</taxon>
        <taxon>Eubacteriales</taxon>
        <taxon>Clostridiaceae</taxon>
        <taxon>Clostridium</taxon>
    </lineage>
</organism>
<dbReference type="Gene3D" id="3.80.10.10">
    <property type="entry name" value="Ribonuclease Inhibitor"/>
    <property type="match status" value="2"/>
</dbReference>
<dbReference type="EMBL" id="CP013040">
    <property type="protein sequence ID" value="AMN30631.1"/>
    <property type="molecule type" value="Genomic_DNA"/>
</dbReference>
<keyword evidence="7" id="KW-0614">Plasmid</keyword>
<dbReference type="SUPFAM" id="SSF81296">
    <property type="entry name" value="E set domains"/>
    <property type="match status" value="1"/>
</dbReference>
<dbReference type="InterPro" id="IPR014756">
    <property type="entry name" value="Ig_E-set"/>
</dbReference>
<name>A0A140GQ22_CLOPF</name>
<evidence type="ECO:0000256" key="2">
    <source>
        <dbReference type="ARBA" id="ARBA00022614"/>
    </source>
</evidence>
<dbReference type="InterPro" id="IPR003591">
    <property type="entry name" value="Leu-rich_rpt_typical-subtyp"/>
</dbReference>
<evidence type="ECO:0000313" key="7">
    <source>
        <dbReference type="EMBL" id="AMN30631.1"/>
    </source>
</evidence>
<evidence type="ECO:0000259" key="6">
    <source>
        <dbReference type="Pfam" id="PF08191"/>
    </source>
</evidence>
<dbReference type="PANTHER" id="PTHR46652">
    <property type="entry name" value="LEUCINE-RICH REPEAT AND IQ DOMAIN-CONTAINING PROTEIN 1-RELATED"/>
    <property type="match status" value="1"/>
</dbReference>
<evidence type="ECO:0000256" key="4">
    <source>
        <dbReference type="ARBA" id="ARBA00022737"/>
    </source>
</evidence>
<comment type="similarity">
    <text evidence="1">Belongs to the internalin family.</text>
</comment>
<dbReference type="OrthoDB" id="1910526at2"/>
<feature type="domain" description="Internalin Ig-like inter-repeat region" evidence="6">
    <location>
        <begin position="343"/>
        <end position="389"/>
    </location>
</feature>
<dbReference type="PATRIC" id="fig|1502.176.peg.3096"/>
<geneLocation type="plasmid" evidence="7 8">
    <name>pJFP838C</name>
</geneLocation>
<feature type="chain" id="PRO_5007491256" evidence="5">
    <location>
        <begin position="28"/>
        <end position="391"/>
    </location>
</feature>
<dbReference type="RefSeq" id="WP_061416171.1">
    <property type="nucleotide sequence ID" value="NZ_CATNXB010000046.1"/>
</dbReference>
<dbReference type="InterPro" id="IPR012569">
    <property type="entry name" value="Inl_IR"/>
</dbReference>
<evidence type="ECO:0000256" key="1">
    <source>
        <dbReference type="ARBA" id="ARBA00009432"/>
    </source>
</evidence>
<evidence type="ECO:0000313" key="8">
    <source>
        <dbReference type="Proteomes" id="UP000070260"/>
    </source>
</evidence>
<dbReference type="Pfam" id="PF12799">
    <property type="entry name" value="LRR_4"/>
    <property type="match status" value="3"/>
</dbReference>
<dbReference type="SUPFAM" id="SSF52058">
    <property type="entry name" value="L domain-like"/>
    <property type="match status" value="1"/>
</dbReference>
<evidence type="ECO:0000256" key="3">
    <source>
        <dbReference type="ARBA" id="ARBA00022729"/>
    </source>
</evidence>
<dbReference type="SMART" id="SM00365">
    <property type="entry name" value="LRR_SD22"/>
    <property type="match status" value="8"/>
</dbReference>
<gene>
    <name evidence="7" type="ORF">JFP838_pC0049</name>
</gene>
<dbReference type="InterPro" id="IPR014755">
    <property type="entry name" value="Cu-Rt/internalin_Ig-like"/>
</dbReference>
<dbReference type="InterPro" id="IPR025875">
    <property type="entry name" value="Leu-rich_rpt_4"/>
</dbReference>
<feature type="signal peptide" evidence="5">
    <location>
        <begin position="1"/>
        <end position="27"/>
    </location>
</feature>
<accession>A0A140GQ22</accession>
<sequence>MKRKKLCLLMTTTTLFFNIVSPNLVFANENTIMKNSMDTFINENDSDIVNIPDKNLKRVLNKYLKQEESSDISVGQLRTIENLTTGAENISNISGLEYCTNLKFLNISNHREADKNKYNDIKDISVLKNLKKLEVLNMENNKISDLTPISNLENLIQIDASGNNINNISEISKLKNLTKLFLYDNNITDISAIKNLKNLKILSLSNNCISTLAPLKDLKQLQSLDASNNRITDLEPLKDLYKLSVLTLNNNEIESLMPLKNCSKIFSLELKNNRIKDISPLKELNNLFLIYLNGNMISNISTLLDKSVKAYIGNQTISVKNLKSNNSLKIDIPVDQKFPVKINNITNNGVFKNNSIEWKDYSKNDELLFEFKQDINDDERLILYNGTVIIK</sequence>
<reference evidence="7 8" key="1">
    <citation type="journal article" date="2016" name="PLoS ONE">
        <title>Plasmid Characterization and Chromosome Analysis of Two netF+ Clostridium perfringens Isolates Associated with Foal and Canine Necrotizing Enteritis.</title>
        <authorList>
            <person name="Mehdizadeh Gohari I."/>
            <person name="Kropinski A.M."/>
            <person name="Weese S.J."/>
            <person name="Parreira V.R."/>
            <person name="Whitehead A.E."/>
            <person name="Boerlin P."/>
            <person name="Prescott J.F."/>
        </authorList>
    </citation>
    <scope>NUCLEOTIDE SEQUENCE [LARGE SCALE GENOMIC DNA]</scope>
    <source>
        <strain evidence="7 8">JP838</strain>
        <plasmid evidence="8">Plasmid pJFP838C</plasmid>
    </source>
</reference>
<protein>
    <submittedName>
        <fullName evidence="7">Putative internalin A</fullName>
    </submittedName>
</protein>
<dbReference type="InterPro" id="IPR001611">
    <property type="entry name" value="Leu-rich_rpt"/>
</dbReference>
<dbReference type="AlphaFoldDB" id="A0A140GQ22"/>
<dbReference type="PROSITE" id="PS51450">
    <property type="entry name" value="LRR"/>
    <property type="match status" value="7"/>
</dbReference>
<dbReference type="Proteomes" id="UP000070260">
    <property type="component" value="Plasmid pJFP838C"/>
</dbReference>
<keyword evidence="2" id="KW-0433">Leucine-rich repeat</keyword>
<dbReference type="Pfam" id="PF08191">
    <property type="entry name" value="LRR_adjacent"/>
    <property type="match status" value="1"/>
</dbReference>
<dbReference type="Gene3D" id="2.60.40.1220">
    <property type="match status" value="1"/>
</dbReference>
<dbReference type="InterPro" id="IPR050836">
    <property type="entry name" value="SDS22/Internalin_LRR"/>
</dbReference>
<dbReference type="SMART" id="SM00369">
    <property type="entry name" value="LRR_TYP"/>
    <property type="match status" value="6"/>
</dbReference>
<dbReference type="PANTHER" id="PTHR46652:SF3">
    <property type="entry name" value="LEUCINE-RICH REPEAT-CONTAINING PROTEIN 9"/>
    <property type="match status" value="1"/>
</dbReference>